<evidence type="ECO:0000313" key="2">
    <source>
        <dbReference type="Proteomes" id="UP000439903"/>
    </source>
</evidence>
<reference evidence="1 2" key="1">
    <citation type="journal article" date="2019" name="Environ. Microbiol.">
        <title>At the nexus of three kingdoms: the genome of the mycorrhizal fungus Gigaspora margarita provides insights into plant, endobacterial and fungal interactions.</title>
        <authorList>
            <person name="Venice F."/>
            <person name="Ghignone S."/>
            <person name="Salvioli di Fossalunga A."/>
            <person name="Amselem J."/>
            <person name="Novero M."/>
            <person name="Xianan X."/>
            <person name="Sedzielewska Toro K."/>
            <person name="Morin E."/>
            <person name="Lipzen A."/>
            <person name="Grigoriev I.V."/>
            <person name="Henrissat B."/>
            <person name="Martin F.M."/>
            <person name="Bonfante P."/>
        </authorList>
    </citation>
    <scope>NUCLEOTIDE SEQUENCE [LARGE SCALE GENOMIC DNA]</scope>
    <source>
        <strain evidence="1 2">BEG34</strain>
    </source>
</reference>
<sequence length="105" mass="12226">MITNFKSKILKSTFVNRKLKYLDVGYTRVTDKGVRELRGLPHLSFLNLEFTQVFLTCNILTDIPSLQPVRPNGITKKFARMNIMMFKKGLYIFGMLKFSGHIYKC</sequence>
<dbReference type="Proteomes" id="UP000439903">
    <property type="component" value="Unassembled WGS sequence"/>
</dbReference>
<protein>
    <submittedName>
        <fullName evidence="1">RNI-like protein</fullName>
    </submittedName>
</protein>
<dbReference type="Gene3D" id="3.80.10.10">
    <property type="entry name" value="Ribonuclease Inhibitor"/>
    <property type="match status" value="1"/>
</dbReference>
<comment type="caution">
    <text evidence="1">The sequence shown here is derived from an EMBL/GenBank/DDBJ whole genome shotgun (WGS) entry which is preliminary data.</text>
</comment>
<dbReference type="SUPFAM" id="SSF52047">
    <property type="entry name" value="RNI-like"/>
    <property type="match status" value="1"/>
</dbReference>
<proteinExistence type="predicted"/>
<dbReference type="AlphaFoldDB" id="A0A8H3X373"/>
<accession>A0A8H3X373</accession>
<organism evidence="1 2">
    <name type="scientific">Gigaspora margarita</name>
    <dbReference type="NCBI Taxonomy" id="4874"/>
    <lineage>
        <taxon>Eukaryota</taxon>
        <taxon>Fungi</taxon>
        <taxon>Fungi incertae sedis</taxon>
        <taxon>Mucoromycota</taxon>
        <taxon>Glomeromycotina</taxon>
        <taxon>Glomeromycetes</taxon>
        <taxon>Diversisporales</taxon>
        <taxon>Gigasporaceae</taxon>
        <taxon>Gigaspora</taxon>
    </lineage>
</organism>
<gene>
    <name evidence="1" type="ORF">F8M41_009784</name>
</gene>
<name>A0A8H3X373_GIGMA</name>
<keyword evidence="2" id="KW-1185">Reference proteome</keyword>
<dbReference type="OrthoDB" id="120976at2759"/>
<dbReference type="InterPro" id="IPR032675">
    <property type="entry name" value="LRR_dom_sf"/>
</dbReference>
<dbReference type="EMBL" id="WTPW01002071">
    <property type="protein sequence ID" value="KAF0399034.1"/>
    <property type="molecule type" value="Genomic_DNA"/>
</dbReference>
<evidence type="ECO:0000313" key="1">
    <source>
        <dbReference type="EMBL" id="KAF0399034.1"/>
    </source>
</evidence>